<dbReference type="GO" id="GO:0010628">
    <property type="term" value="P:positive regulation of gene expression"/>
    <property type="evidence" value="ECO:0007669"/>
    <property type="project" value="TreeGrafter"/>
</dbReference>
<evidence type="ECO:0000256" key="1">
    <source>
        <dbReference type="ARBA" id="ARBA00022734"/>
    </source>
</evidence>
<accession>A0A6P7WLG4</accession>
<dbReference type="InterPro" id="IPR001079">
    <property type="entry name" value="Galectin_CRD"/>
</dbReference>
<sequence length="324" mass="36669">MALFYPQAPIFRPPVPFTTPIHGGLQDGMMVVISGNVINTCERFSVNLQCGPHSPPHDIAFHFNPRFMEGGYVVCNTKENNTWGKEERKYEMPFKKGHFEIRILLKNCSFMVAVNGKHFLEYQYRIPLARVNTLAVEGNVTLLCVSFQGATISQNQNVCTANSFGTTYAAPPTQFPHNTNPFPAPWQPPNYAVPYHVSLYGGCYPSRSITVAGSIPTTAKRFHINLNFTGGTAFHLNPRFDENAVVRNSYINYTWGPEERNLPSSKLPFSHGQNFVLWIVCETQCFKVMVNGQHMFNYNHRVPNLQQIDRLEVDGDVILQHVQV</sequence>
<dbReference type="FunFam" id="2.60.120.200:FF:000078">
    <property type="entry name" value="Galectin"/>
    <property type="match status" value="1"/>
</dbReference>
<dbReference type="FunFam" id="2.60.120.200:FF:000023">
    <property type="entry name" value="Galectin"/>
    <property type="match status" value="1"/>
</dbReference>
<dbReference type="SUPFAM" id="SSF49899">
    <property type="entry name" value="Concanavalin A-like lectins/glucanases"/>
    <property type="match status" value="2"/>
</dbReference>
<dbReference type="CDD" id="cd00070">
    <property type="entry name" value="GLECT"/>
    <property type="match status" value="2"/>
</dbReference>
<name>A0A6P7WLG4_9AMPH</name>
<dbReference type="InParanoid" id="A0A6P7WLG4"/>
<dbReference type="FunCoup" id="A0A6P7WLG4">
    <property type="interactions" value="339"/>
</dbReference>
<protein>
    <recommendedName>
        <fullName evidence="3">Galectin</fullName>
    </recommendedName>
</protein>
<dbReference type="PANTHER" id="PTHR11346">
    <property type="entry name" value="GALECTIN"/>
    <property type="match status" value="1"/>
</dbReference>
<evidence type="ECO:0000313" key="6">
    <source>
        <dbReference type="RefSeq" id="XP_030041861.1"/>
    </source>
</evidence>
<dbReference type="InterPro" id="IPR013320">
    <property type="entry name" value="ConA-like_dom_sf"/>
</dbReference>
<dbReference type="PROSITE" id="PS51304">
    <property type="entry name" value="GALECTIN"/>
    <property type="match status" value="2"/>
</dbReference>
<feature type="domain" description="Galectin" evidence="4">
    <location>
        <begin position="195"/>
        <end position="324"/>
    </location>
</feature>
<dbReference type="GO" id="GO:0016936">
    <property type="term" value="F:galactoside binding"/>
    <property type="evidence" value="ECO:0007669"/>
    <property type="project" value="TreeGrafter"/>
</dbReference>
<dbReference type="RefSeq" id="XP_030041861.1">
    <property type="nucleotide sequence ID" value="XM_030186001.1"/>
</dbReference>
<dbReference type="Gene3D" id="2.60.120.200">
    <property type="match status" value="2"/>
</dbReference>
<evidence type="ECO:0000256" key="2">
    <source>
        <dbReference type="ARBA" id="ARBA00022737"/>
    </source>
</evidence>
<keyword evidence="1 3" id="KW-0430">Lectin</keyword>
<evidence type="ECO:0000256" key="3">
    <source>
        <dbReference type="RuleBase" id="RU102079"/>
    </source>
</evidence>
<reference evidence="6" key="1">
    <citation type="submission" date="2025-08" db="UniProtKB">
        <authorList>
            <consortium name="RefSeq"/>
        </authorList>
    </citation>
    <scope>IDENTIFICATION</scope>
</reference>
<keyword evidence="2" id="KW-0677">Repeat</keyword>
<dbReference type="GeneID" id="115456735"/>
<organism evidence="5 6">
    <name type="scientific">Microcaecilia unicolor</name>
    <dbReference type="NCBI Taxonomy" id="1415580"/>
    <lineage>
        <taxon>Eukaryota</taxon>
        <taxon>Metazoa</taxon>
        <taxon>Chordata</taxon>
        <taxon>Craniata</taxon>
        <taxon>Vertebrata</taxon>
        <taxon>Euteleostomi</taxon>
        <taxon>Amphibia</taxon>
        <taxon>Gymnophiona</taxon>
        <taxon>Siphonopidae</taxon>
        <taxon>Microcaecilia</taxon>
    </lineage>
</organism>
<keyword evidence="5" id="KW-1185">Reference proteome</keyword>
<dbReference type="Pfam" id="PF00337">
    <property type="entry name" value="Gal-bind_lectin"/>
    <property type="match status" value="2"/>
</dbReference>
<feature type="domain" description="Galectin" evidence="4">
    <location>
        <begin position="17"/>
        <end position="148"/>
    </location>
</feature>
<dbReference type="GO" id="GO:0032689">
    <property type="term" value="P:negative regulation of type II interferon production"/>
    <property type="evidence" value="ECO:0007669"/>
    <property type="project" value="TreeGrafter"/>
</dbReference>
<dbReference type="Proteomes" id="UP000515156">
    <property type="component" value="Chromosome 13"/>
</dbReference>
<dbReference type="PANTHER" id="PTHR11346:SF80">
    <property type="entry name" value="GALECTIN-9C"/>
    <property type="match status" value="1"/>
</dbReference>
<dbReference type="GO" id="GO:0030246">
    <property type="term" value="F:carbohydrate binding"/>
    <property type="evidence" value="ECO:0007669"/>
    <property type="project" value="UniProtKB-UniRule"/>
</dbReference>
<gene>
    <name evidence="6" type="primary">LOC115456735</name>
</gene>
<dbReference type="OrthoDB" id="6251307at2759"/>
<dbReference type="AlphaFoldDB" id="A0A6P7WLG4"/>
<dbReference type="SMART" id="SM00908">
    <property type="entry name" value="Gal-bind_lectin"/>
    <property type="match status" value="2"/>
</dbReference>
<dbReference type="GO" id="GO:0005634">
    <property type="term" value="C:nucleus"/>
    <property type="evidence" value="ECO:0007669"/>
    <property type="project" value="TreeGrafter"/>
</dbReference>
<evidence type="ECO:0000313" key="5">
    <source>
        <dbReference type="Proteomes" id="UP000515156"/>
    </source>
</evidence>
<dbReference type="GO" id="GO:2000562">
    <property type="term" value="P:negative regulation of CD4-positive, alpha-beta T cell proliferation"/>
    <property type="evidence" value="ECO:0007669"/>
    <property type="project" value="TreeGrafter"/>
</dbReference>
<dbReference type="InterPro" id="IPR044156">
    <property type="entry name" value="Galectin-like"/>
</dbReference>
<dbReference type="KEGG" id="muo:115456735"/>
<dbReference type="SMART" id="SM00276">
    <property type="entry name" value="GLECT"/>
    <property type="match status" value="2"/>
</dbReference>
<proteinExistence type="predicted"/>
<evidence type="ECO:0000259" key="4">
    <source>
        <dbReference type="PROSITE" id="PS51304"/>
    </source>
</evidence>
<dbReference type="GO" id="GO:0005829">
    <property type="term" value="C:cytosol"/>
    <property type="evidence" value="ECO:0007669"/>
    <property type="project" value="TreeGrafter"/>
</dbReference>